<dbReference type="InterPro" id="IPR041164">
    <property type="entry name" value="LDcluster4"/>
</dbReference>
<evidence type="ECO:0000313" key="1">
    <source>
        <dbReference type="EMBL" id="EWT01481.1"/>
    </source>
</evidence>
<dbReference type="GO" id="GO:0005829">
    <property type="term" value="C:cytosol"/>
    <property type="evidence" value="ECO:0007669"/>
    <property type="project" value="TreeGrafter"/>
</dbReference>
<dbReference type="Gene3D" id="3.40.50.450">
    <property type="match status" value="1"/>
</dbReference>
<dbReference type="Proteomes" id="UP000019489">
    <property type="component" value="Unassembled WGS sequence"/>
</dbReference>
<dbReference type="InterPro" id="IPR052341">
    <property type="entry name" value="LOG_family_nucleotidases"/>
</dbReference>
<sequence>MEIETLDALDDHLDSGESVQGLRLQDLDLTGYADRLRERGDLAGLVVLGGRVPPDVAEVLLTRGAIVFPGIADAPIDPWRGLYFPEDLYDGLEQGYAATPDARAYAWFIDATLRTDAYCTLIRAIHDDSVTDELDELVDGRSVVGVMGGHALPRGSAEYAAAARLGHGLAEEGHLVATGGGPGAMEAANLGALCPDMATLRHALATLTEVPAFAPDVTAWASLGLRVRRTIVGAEPQVPTDTLGPSARSLGIPTWFYGHEPPNVFCDVIAKYFSNAIREDGLVSRSNAGIVVLHGAAGTVQEIFQAVTPLYYAPEDVPLAPLVLVGRRHWTETLPVWPALQQIAHGRRMAESVHLVDTFDEVLPLLASPAS</sequence>
<keyword evidence="2" id="KW-1185">Reference proteome</keyword>
<gene>
    <name evidence="1" type="ORF">N865_10060</name>
</gene>
<dbReference type="RefSeq" id="WP_034805622.1">
    <property type="nucleotide sequence ID" value="NZ_AWSA01000021.1"/>
</dbReference>
<organism evidence="1 2">
    <name type="scientific">Intrasporangium oryzae NRRL B-24470</name>
    <dbReference type="NCBI Taxonomy" id="1386089"/>
    <lineage>
        <taxon>Bacteria</taxon>
        <taxon>Bacillati</taxon>
        <taxon>Actinomycetota</taxon>
        <taxon>Actinomycetes</taxon>
        <taxon>Micrococcales</taxon>
        <taxon>Intrasporangiaceae</taxon>
        <taxon>Intrasporangium</taxon>
    </lineage>
</organism>
<dbReference type="SUPFAM" id="SSF102405">
    <property type="entry name" value="MCP/YpsA-like"/>
    <property type="match status" value="1"/>
</dbReference>
<dbReference type="PATRIC" id="fig|1386089.3.peg.2228"/>
<name>W9G5P5_9MICO</name>
<dbReference type="eggNOG" id="COG1611">
    <property type="taxonomic scope" value="Bacteria"/>
</dbReference>
<dbReference type="EMBL" id="AWSA01000021">
    <property type="protein sequence ID" value="EWT01481.1"/>
    <property type="molecule type" value="Genomic_DNA"/>
</dbReference>
<dbReference type="PANTHER" id="PTHR43393">
    <property type="entry name" value="CYTOKININ RIBOSIDE 5'-MONOPHOSPHATE PHOSPHORIBOHYDROLASE"/>
    <property type="match status" value="1"/>
</dbReference>
<accession>W9G5P5</accession>
<evidence type="ECO:0008006" key="3">
    <source>
        <dbReference type="Google" id="ProtNLM"/>
    </source>
</evidence>
<dbReference type="PANTHER" id="PTHR43393:SF3">
    <property type="entry name" value="LYSINE DECARBOXYLASE-LIKE PROTEIN"/>
    <property type="match status" value="1"/>
</dbReference>
<dbReference type="OrthoDB" id="9807160at2"/>
<comment type="caution">
    <text evidence="1">The sequence shown here is derived from an EMBL/GenBank/DDBJ whole genome shotgun (WGS) entry which is preliminary data.</text>
</comment>
<dbReference type="Pfam" id="PF18306">
    <property type="entry name" value="LDcluster4"/>
    <property type="match status" value="1"/>
</dbReference>
<reference evidence="1 2" key="1">
    <citation type="submission" date="2013-08" db="EMBL/GenBank/DDBJ databases">
        <title>Intrasporangium oryzae NRRL B-24470.</title>
        <authorList>
            <person name="Liu H."/>
            <person name="Wang G."/>
        </authorList>
    </citation>
    <scope>NUCLEOTIDE SEQUENCE [LARGE SCALE GENOMIC DNA]</scope>
    <source>
        <strain evidence="1 2">NRRL B-24470</strain>
    </source>
</reference>
<proteinExistence type="predicted"/>
<dbReference type="STRING" id="1386089.N865_10060"/>
<evidence type="ECO:0000313" key="2">
    <source>
        <dbReference type="Proteomes" id="UP000019489"/>
    </source>
</evidence>
<protein>
    <recommendedName>
        <fullName evidence="3">Rossmann fold nucleotide-binding protein</fullName>
    </recommendedName>
</protein>
<dbReference type="AlphaFoldDB" id="W9G5P5"/>